<accession>A0ABM4TXM9</accession>
<dbReference type="RefSeq" id="XP_070854725.1">
    <property type="nucleotide sequence ID" value="XM_070998624.1"/>
</dbReference>
<organism evidence="1 2">
    <name type="scientific">Drosophila suzukii</name>
    <name type="common">Spotted-wing drosophila fruit fly</name>
    <dbReference type="NCBI Taxonomy" id="28584"/>
    <lineage>
        <taxon>Eukaryota</taxon>
        <taxon>Metazoa</taxon>
        <taxon>Ecdysozoa</taxon>
        <taxon>Arthropoda</taxon>
        <taxon>Hexapoda</taxon>
        <taxon>Insecta</taxon>
        <taxon>Pterygota</taxon>
        <taxon>Neoptera</taxon>
        <taxon>Endopterygota</taxon>
        <taxon>Diptera</taxon>
        <taxon>Brachycera</taxon>
        <taxon>Muscomorpha</taxon>
        <taxon>Ephydroidea</taxon>
        <taxon>Drosophilidae</taxon>
        <taxon>Drosophila</taxon>
        <taxon>Sophophora</taxon>
    </lineage>
</organism>
<dbReference type="PANTHER" id="PTHR22955:SF77">
    <property type="entry name" value="ASPARTIC PUTATIVE DOMAIN-CONTAINING PROTEIN-RELATED"/>
    <property type="match status" value="1"/>
</dbReference>
<evidence type="ECO:0000313" key="2">
    <source>
        <dbReference type="RefSeq" id="XP_070854725.1"/>
    </source>
</evidence>
<dbReference type="GeneID" id="139354396"/>
<proteinExistence type="predicted"/>
<sequence length="122" mass="14177">MISYKVCLTTNPHNTKRQVLSDVARIFDPLGILSPAVLQFKILFQELWLLDLGWDMEHPPKIADWWNKCRDDLHIFRDLRLPRFVQNNEDHIELHGFSDASIKAYSAVIYSRVVRADGTVSV</sequence>
<dbReference type="Proteomes" id="UP001652628">
    <property type="component" value="Chromosome 2"/>
</dbReference>
<dbReference type="InterPro" id="IPR008042">
    <property type="entry name" value="Retrotrans_Pao"/>
</dbReference>
<name>A0ABM4TXM9_DROSZ</name>
<dbReference type="PANTHER" id="PTHR22955">
    <property type="entry name" value="RETROTRANSPOSON"/>
    <property type="match status" value="1"/>
</dbReference>
<reference evidence="2" key="1">
    <citation type="submission" date="2025-08" db="UniProtKB">
        <authorList>
            <consortium name="RefSeq"/>
        </authorList>
    </citation>
    <scope>IDENTIFICATION</scope>
</reference>
<evidence type="ECO:0000313" key="1">
    <source>
        <dbReference type="Proteomes" id="UP001652628"/>
    </source>
</evidence>
<dbReference type="Pfam" id="PF05380">
    <property type="entry name" value="Peptidase_A17"/>
    <property type="match status" value="1"/>
</dbReference>
<keyword evidence="1" id="KW-1185">Reference proteome</keyword>
<gene>
    <name evidence="2" type="primary">LOC139354396</name>
</gene>
<protein>
    <submittedName>
        <fullName evidence="2">Uncharacterized protein</fullName>
    </submittedName>
</protein>